<dbReference type="RefSeq" id="WP_025410081.1">
    <property type="nucleotide sequence ID" value="NZ_CP007128.1"/>
</dbReference>
<dbReference type="GO" id="GO:0000156">
    <property type="term" value="F:phosphorelay response regulator activity"/>
    <property type="evidence" value="ECO:0007669"/>
    <property type="project" value="TreeGrafter"/>
</dbReference>
<feature type="domain" description="Response regulatory" evidence="3">
    <location>
        <begin position="5"/>
        <end position="119"/>
    </location>
</feature>
<organism evidence="5 6">
    <name type="scientific">Gemmatirosa kalamazoonensis</name>
    <dbReference type="NCBI Taxonomy" id="861299"/>
    <lineage>
        <taxon>Bacteria</taxon>
        <taxon>Pseudomonadati</taxon>
        <taxon>Gemmatimonadota</taxon>
        <taxon>Gemmatimonadia</taxon>
        <taxon>Gemmatimonadales</taxon>
        <taxon>Gemmatimonadaceae</taxon>
        <taxon>Gemmatirosa</taxon>
    </lineage>
</organism>
<dbReference type="GO" id="GO:0005829">
    <property type="term" value="C:cytosol"/>
    <property type="evidence" value="ECO:0007669"/>
    <property type="project" value="TreeGrafter"/>
</dbReference>
<dbReference type="PANTHER" id="PTHR48111:SF3">
    <property type="entry name" value="TRANSCRIPTIONAL REGULATORY PROTEIN BTSR"/>
    <property type="match status" value="1"/>
</dbReference>
<dbReference type="EMBL" id="CP007128">
    <property type="protein sequence ID" value="AHG88550.1"/>
    <property type="molecule type" value="Genomic_DNA"/>
</dbReference>
<dbReference type="InterPro" id="IPR001789">
    <property type="entry name" value="Sig_transdc_resp-reg_receiver"/>
</dbReference>
<evidence type="ECO:0000256" key="2">
    <source>
        <dbReference type="PROSITE-ProRule" id="PRU00169"/>
    </source>
</evidence>
<dbReference type="GO" id="GO:0032993">
    <property type="term" value="C:protein-DNA complex"/>
    <property type="evidence" value="ECO:0007669"/>
    <property type="project" value="TreeGrafter"/>
</dbReference>
<dbReference type="AlphaFoldDB" id="W0RDZ6"/>
<dbReference type="STRING" id="861299.J421_1013"/>
<gene>
    <name evidence="5" type="ORF">J421_1013</name>
</gene>
<reference evidence="5 6" key="1">
    <citation type="journal article" date="2014" name="Genome Announc.">
        <title>Genome Sequence and Methylome of Soil Bacterium Gemmatirosa kalamazoonensis KBS708T, a Member of the Rarely Cultivated Gemmatimonadetes Phylum.</title>
        <authorList>
            <person name="Debruyn J.M."/>
            <person name="Radosevich M."/>
            <person name="Wommack K.E."/>
            <person name="Polson S.W."/>
            <person name="Hauser L.J."/>
            <person name="Fawaz M.N."/>
            <person name="Korlach J."/>
            <person name="Tsai Y.C."/>
        </authorList>
    </citation>
    <scope>NUCLEOTIDE SEQUENCE [LARGE SCALE GENOMIC DNA]</scope>
    <source>
        <strain evidence="5 6">KBS708</strain>
    </source>
</reference>
<dbReference type="PROSITE" id="PS50930">
    <property type="entry name" value="HTH_LYTTR"/>
    <property type="match status" value="1"/>
</dbReference>
<protein>
    <submittedName>
        <fullName evidence="5">Response regulator receiver</fullName>
    </submittedName>
</protein>
<feature type="domain" description="HTH LytTR-type" evidence="4">
    <location>
        <begin position="138"/>
        <end position="244"/>
    </location>
</feature>
<evidence type="ECO:0000256" key="1">
    <source>
        <dbReference type="ARBA" id="ARBA00023125"/>
    </source>
</evidence>
<dbReference type="Pfam" id="PF00072">
    <property type="entry name" value="Response_reg"/>
    <property type="match status" value="1"/>
</dbReference>
<dbReference type="eggNOG" id="COG3279">
    <property type="taxonomic scope" value="Bacteria"/>
</dbReference>
<dbReference type="Pfam" id="PF04397">
    <property type="entry name" value="LytTR"/>
    <property type="match status" value="1"/>
</dbReference>
<dbReference type="SMART" id="SM00850">
    <property type="entry name" value="LytTR"/>
    <property type="match status" value="1"/>
</dbReference>
<dbReference type="InterPro" id="IPR011006">
    <property type="entry name" value="CheY-like_superfamily"/>
</dbReference>
<feature type="modified residue" description="4-aspartylphosphate" evidence="2">
    <location>
        <position position="56"/>
    </location>
</feature>
<dbReference type="PANTHER" id="PTHR48111">
    <property type="entry name" value="REGULATOR OF RPOS"/>
    <property type="match status" value="1"/>
</dbReference>
<dbReference type="InterPro" id="IPR039420">
    <property type="entry name" value="WalR-like"/>
</dbReference>
<dbReference type="KEGG" id="gba:J421_1013"/>
<keyword evidence="6" id="KW-1185">Reference proteome</keyword>
<dbReference type="InParanoid" id="W0RDZ6"/>
<dbReference type="Proteomes" id="UP000019151">
    <property type="component" value="Chromosome"/>
</dbReference>
<dbReference type="SMART" id="SM00448">
    <property type="entry name" value="REC"/>
    <property type="match status" value="1"/>
</dbReference>
<dbReference type="HOGENOM" id="CLU_000445_14_1_0"/>
<proteinExistence type="predicted"/>
<sequence>MSDLRALVVDDEPLAREGLRAELAALGGVTVVAECGDALAAHDAIRRVRPDLLFVDVEMPEIDGFALLERLAPEETPPAVVFVTAYDAHALRAFEAHALDYVLKPLDRGRLRLAVERAAQRVREAEALRATLPHPEALLVRDRNRTTLVPLDDVEWIEAETYYVRLHGTTDGGRGRLLRERMHVLEARLDGRFFRTHRSAIVRLDRVRAVHSVSKYEHSVELASGARVPLSRERRARLEALLAERSAAR</sequence>
<keyword evidence="2" id="KW-0597">Phosphoprotein</keyword>
<evidence type="ECO:0000313" key="6">
    <source>
        <dbReference type="Proteomes" id="UP000019151"/>
    </source>
</evidence>
<dbReference type="FunCoup" id="W0RDZ6">
    <property type="interactions" value="185"/>
</dbReference>
<dbReference type="SUPFAM" id="SSF52172">
    <property type="entry name" value="CheY-like"/>
    <property type="match status" value="1"/>
</dbReference>
<name>W0RDZ6_9BACT</name>
<accession>W0RDZ6</accession>
<keyword evidence="1" id="KW-0238">DNA-binding</keyword>
<dbReference type="OrthoDB" id="236568at2"/>
<dbReference type="GO" id="GO:0006355">
    <property type="term" value="P:regulation of DNA-templated transcription"/>
    <property type="evidence" value="ECO:0007669"/>
    <property type="project" value="TreeGrafter"/>
</dbReference>
<dbReference type="Gene3D" id="3.40.50.2300">
    <property type="match status" value="1"/>
</dbReference>
<dbReference type="Gene3D" id="2.40.50.1020">
    <property type="entry name" value="LytTr DNA-binding domain"/>
    <property type="match status" value="1"/>
</dbReference>
<evidence type="ECO:0000259" key="3">
    <source>
        <dbReference type="PROSITE" id="PS50110"/>
    </source>
</evidence>
<dbReference type="PROSITE" id="PS50110">
    <property type="entry name" value="RESPONSE_REGULATORY"/>
    <property type="match status" value="1"/>
</dbReference>
<evidence type="ECO:0000313" key="5">
    <source>
        <dbReference type="EMBL" id="AHG88550.1"/>
    </source>
</evidence>
<evidence type="ECO:0000259" key="4">
    <source>
        <dbReference type="PROSITE" id="PS50930"/>
    </source>
</evidence>
<dbReference type="InterPro" id="IPR007492">
    <property type="entry name" value="LytTR_DNA-bd_dom"/>
</dbReference>
<dbReference type="GO" id="GO:0000976">
    <property type="term" value="F:transcription cis-regulatory region binding"/>
    <property type="evidence" value="ECO:0007669"/>
    <property type="project" value="TreeGrafter"/>
</dbReference>